<dbReference type="SFLD" id="SFLDG01065">
    <property type="entry name" value="anaerobic_coproporphyrinogen-I"/>
    <property type="match status" value="1"/>
</dbReference>
<dbReference type="InterPro" id="IPR004559">
    <property type="entry name" value="HemW-like"/>
</dbReference>
<dbReference type="InterPro" id="IPR010723">
    <property type="entry name" value="HemN_C"/>
</dbReference>
<evidence type="ECO:0000313" key="5">
    <source>
        <dbReference type="EMBL" id="MBM6819601.1"/>
    </source>
</evidence>
<dbReference type="SMART" id="SM00729">
    <property type="entry name" value="Elp3"/>
    <property type="match status" value="1"/>
</dbReference>
<keyword evidence="3" id="KW-0479">Metal-binding</keyword>
<reference evidence="5 6" key="1">
    <citation type="journal article" date="2021" name="Sci. Rep.">
        <title>The distribution of antibiotic resistance genes in chicken gut microbiota commensals.</title>
        <authorList>
            <person name="Juricova H."/>
            <person name="Matiasovicova J."/>
            <person name="Kubasova T."/>
            <person name="Cejkova D."/>
            <person name="Rychlik I."/>
        </authorList>
    </citation>
    <scope>NUCLEOTIDE SEQUENCE [LARGE SCALE GENOMIC DNA]</scope>
    <source>
        <strain evidence="5 6">An435</strain>
    </source>
</reference>
<evidence type="ECO:0000259" key="4">
    <source>
        <dbReference type="PROSITE" id="PS51918"/>
    </source>
</evidence>
<keyword evidence="3" id="KW-0143">Chaperone</keyword>
<dbReference type="PANTHER" id="PTHR13932">
    <property type="entry name" value="COPROPORPHYRINIGEN III OXIDASE"/>
    <property type="match status" value="1"/>
</dbReference>
<dbReference type="Gene3D" id="3.80.30.20">
    <property type="entry name" value="tm_1862 like domain"/>
    <property type="match status" value="1"/>
</dbReference>
<evidence type="ECO:0000313" key="6">
    <source>
        <dbReference type="Proteomes" id="UP000767334"/>
    </source>
</evidence>
<dbReference type="EMBL" id="JACJLL010000053">
    <property type="protein sequence ID" value="MBM6819601.1"/>
    <property type="molecule type" value="Genomic_DNA"/>
</dbReference>
<keyword evidence="3" id="KW-0963">Cytoplasm</keyword>
<keyword evidence="3" id="KW-0411">Iron-sulfur</keyword>
<feature type="domain" description="Radical SAM core" evidence="4">
    <location>
        <begin position="1"/>
        <end position="226"/>
    </location>
</feature>
<dbReference type="InterPro" id="IPR034505">
    <property type="entry name" value="Coproporphyrinogen-III_oxidase"/>
</dbReference>
<proteinExistence type="inferred from homology"/>
<dbReference type="SFLD" id="SFLDS00029">
    <property type="entry name" value="Radical_SAM"/>
    <property type="match status" value="1"/>
</dbReference>
<gene>
    <name evidence="5" type="ORF">H6A19_09690</name>
</gene>
<keyword evidence="6" id="KW-1185">Reference proteome</keyword>
<dbReference type="Proteomes" id="UP000767334">
    <property type="component" value="Unassembled WGS sequence"/>
</dbReference>
<dbReference type="PROSITE" id="PS51918">
    <property type="entry name" value="RADICAL_SAM"/>
    <property type="match status" value="1"/>
</dbReference>
<dbReference type="Pfam" id="PF04055">
    <property type="entry name" value="Radical_SAM"/>
    <property type="match status" value="1"/>
</dbReference>
<dbReference type="SFLD" id="SFLDF00288">
    <property type="entry name" value="HemN-like__clustered_with_nucl"/>
    <property type="match status" value="1"/>
</dbReference>
<keyword evidence="3" id="KW-0949">S-adenosyl-L-methionine</keyword>
<dbReference type="SFLD" id="SFLDG01082">
    <property type="entry name" value="B12-binding_domain_containing"/>
    <property type="match status" value="1"/>
</dbReference>
<comment type="similarity">
    <text evidence="1">Belongs to the anaerobic coproporphyrinogen-III oxidase family. HemW subfamily.</text>
</comment>
<protein>
    <recommendedName>
        <fullName evidence="2 3">Heme chaperone HemW</fullName>
    </recommendedName>
</protein>
<dbReference type="PANTHER" id="PTHR13932:SF5">
    <property type="entry name" value="RADICAL S-ADENOSYL METHIONINE DOMAIN-CONTAINING PROTEIN 1, MITOCHONDRIAL"/>
    <property type="match status" value="1"/>
</dbReference>
<comment type="caution">
    <text evidence="5">The sequence shown here is derived from an EMBL/GenBank/DDBJ whole genome shotgun (WGS) entry which is preliminary data.</text>
</comment>
<accession>A0ABS2FGZ0</accession>
<keyword evidence="3" id="KW-0408">Iron</keyword>
<dbReference type="InterPro" id="IPR006638">
    <property type="entry name" value="Elp3/MiaA/NifB-like_rSAM"/>
</dbReference>
<sequence length="377" mass="43693">MKEVSLYIHIPFCKQRCFYCDFPTFAGKERFREEYVEALIKEIEDKCSNYLIKTIFIGGGTPSYLEEKELEKLLIAVSKLNLSDKLEYSMECNPGTVNEEKLKIMKKYGINRISFGLQSCNDQLLKKIGRIHTFKEFLENYNLARKVGFNNINIDLMYGLPNLTIQDWKNTLEKICELKPEHISAYSLIIEEGTAFYKLYEKDKLELPSEDDERVMDKLTKDILKSNGYHQYEISNFALSGKECEHNKVYWSLEEYIGVGSASSSYIDGYRLVNISNINDYIEKINNNISVVIDKYENSIEDEMEEFVFMGLRMVSGIDLLKFKKKFGVDINSIYKEVIEKNIKDGLLVVEGNKMFLTAKGMELSNSVMSDFILDKS</sequence>
<dbReference type="RefSeq" id="WP_204572331.1">
    <property type="nucleotide sequence ID" value="NZ_JACJLL010000053.1"/>
</dbReference>
<dbReference type="CDD" id="cd01335">
    <property type="entry name" value="Radical_SAM"/>
    <property type="match status" value="1"/>
</dbReference>
<evidence type="ECO:0000256" key="2">
    <source>
        <dbReference type="ARBA" id="ARBA00017228"/>
    </source>
</evidence>
<organism evidence="5 6">
    <name type="scientific">Clostridium saudiense</name>
    <dbReference type="NCBI Taxonomy" id="1414720"/>
    <lineage>
        <taxon>Bacteria</taxon>
        <taxon>Bacillati</taxon>
        <taxon>Bacillota</taxon>
        <taxon>Clostridia</taxon>
        <taxon>Eubacteriales</taxon>
        <taxon>Clostridiaceae</taxon>
        <taxon>Clostridium</taxon>
    </lineage>
</organism>
<dbReference type="InterPro" id="IPR023404">
    <property type="entry name" value="rSAM_horseshoe"/>
</dbReference>
<dbReference type="SUPFAM" id="SSF102114">
    <property type="entry name" value="Radical SAM enzymes"/>
    <property type="match status" value="1"/>
</dbReference>
<evidence type="ECO:0000256" key="1">
    <source>
        <dbReference type="ARBA" id="ARBA00006100"/>
    </source>
</evidence>
<dbReference type="NCBIfam" id="TIGR00539">
    <property type="entry name" value="hemN_rel"/>
    <property type="match status" value="1"/>
</dbReference>
<name>A0ABS2FGZ0_9CLOT</name>
<dbReference type="InterPro" id="IPR007197">
    <property type="entry name" value="rSAM"/>
</dbReference>
<keyword evidence="3" id="KW-0004">4Fe-4S</keyword>
<evidence type="ECO:0000256" key="3">
    <source>
        <dbReference type="RuleBase" id="RU364116"/>
    </source>
</evidence>
<dbReference type="SFLD" id="SFLDF00562">
    <property type="entry name" value="HemN-like__clustered_with_heat"/>
    <property type="match status" value="1"/>
</dbReference>
<dbReference type="InterPro" id="IPR058240">
    <property type="entry name" value="rSAM_sf"/>
</dbReference>
<comment type="subcellular location">
    <subcellularLocation>
        <location evidence="3">Cytoplasm</location>
    </subcellularLocation>
</comment>
<comment type="function">
    <text evidence="3">Probably acts as a heme chaperone, transferring heme to an unknown acceptor. Binds one molecule of heme per monomer, possibly covalently. Binds 1 [4Fe-4S] cluster. The cluster is coordinated with 3 cysteines and an exchangeable S-adenosyl-L-methionine.</text>
</comment>
<keyword evidence="3" id="KW-0349">Heme</keyword>
<dbReference type="Pfam" id="PF06969">
    <property type="entry name" value="HemN_C"/>
    <property type="match status" value="1"/>
</dbReference>